<comment type="caution">
    <text evidence="1">The sequence shown here is derived from an EMBL/GenBank/DDBJ whole genome shotgun (WGS) entry which is preliminary data.</text>
</comment>
<reference evidence="1" key="1">
    <citation type="journal article" date="2014" name="Int. J. Syst. Evol. Microbiol.">
        <title>Complete genome sequence of Corynebacterium casei LMG S-19264T (=DSM 44701T), isolated from a smear-ripened cheese.</title>
        <authorList>
            <consortium name="US DOE Joint Genome Institute (JGI-PGF)"/>
            <person name="Walter F."/>
            <person name="Albersmeier A."/>
            <person name="Kalinowski J."/>
            <person name="Ruckert C."/>
        </authorList>
    </citation>
    <scope>NUCLEOTIDE SEQUENCE</scope>
    <source>
        <strain evidence="1">JCM 31311</strain>
    </source>
</reference>
<evidence type="ECO:0000313" key="2">
    <source>
        <dbReference type="Proteomes" id="UP000603865"/>
    </source>
</evidence>
<keyword evidence="2" id="KW-1185">Reference proteome</keyword>
<dbReference type="AlphaFoldDB" id="A0A918CEM5"/>
<protein>
    <submittedName>
        <fullName evidence="1">Uncharacterized protein</fullName>
    </submittedName>
</protein>
<dbReference type="EMBL" id="BMQL01000026">
    <property type="protein sequence ID" value="GGR21292.1"/>
    <property type="molecule type" value="Genomic_DNA"/>
</dbReference>
<proteinExistence type="predicted"/>
<name>A0A918CEM5_9DEIO</name>
<organism evidence="1 2">
    <name type="scientific">Deinococcus ruber</name>
    <dbReference type="NCBI Taxonomy" id="1848197"/>
    <lineage>
        <taxon>Bacteria</taxon>
        <taxon>Thermotogati</taxon>
        <taxon>Deinococcota</taxon>
        <taxon>Deinococci</taxon>
        <taxon>Deinococcales</taxon>
        <taxon>Deinococcaceae</taxon>
        <taxon>Deinococcus</taxon>
    </lineage>
</organism>
<accession>A0A918CEM5</accession>
<reference evidence="1" key="2">
    <citation type="submission" date="2020-09" db="EMBL/GenBank/DDBJ databases">
        <authorList>
            <person name="Sun Q."/>
            <person name="Ohkuma M."/>
        </authorList>
    </citation>
    <scope>NUCLEOTIDE SEQUENCE</scope>
    <source>
        <strain evidence="1">JCM 31311</strain>
    </source>
</reference>
<dbReference type="Proteomes" id="UP000603865">
    <property type="component" value="Unassembled WGS sequence"/>
</dbReference>
<sequence>MLSGYEQARLRCKSLRSIVAEPSLLLSVNRHTDLDVRVSGADTFKEGVLETHDQAVDGLKASFLAFEKRAPTVL</sequence>
<evidence type="ECO:0000313" key="1">
    <source>
        <dbReference type="EMBL" id="GGR21292.1"/>
    </source>
</evidence>
<gene>
    <name evidence="1" type="ORF">GCM10008957_36980</name>
</gene>